<feature type="transmembrane region" description="Helical" evidence="1">
    <location>
        <begin position="105"/>
        <end position="125"/>
    </location>
</feature>
<name>A0ABT1Y9S2_9FIRM</name>
<dbReference type="InterPro" id="IPR003346">
    <property type="entry name" value="Transposase_20"/>
</dbReference>
<comment type="caution">
    <text evidence="3">The sequence shown here is derived from an EMBL/GenBank/DDBJ whole genome shotgun (WGS) entry which is preliminary data.</text>
</comment>
<reference evidence="3 4" key="1">
    <citation type="submission" date="2022-08" db="EMBL/GenBank/DDBJ databases">
        <title>Proteogenomics of the novel Dehalobacterium formicoaceticum strain EZ94 highlights a key role of methyltransferases during anaerobic dichloromethane degradation.</title>
        <authorList>
            <person name="Wasmund K."/>
        </authorList>
    </citation>
    <scope>NUCLEOTIDE SEQUENCE [LARGE SCALE GENOMIC DNA]</scope>
    <source>
        <strain evidence="3 4">EZ94</strain>
    </source>
</reference>
<protein>
    <submittedName>
        <fullName evidence="3">Transposase</fullName>
    </submittedName>
</protein>
<feature type="domain" description="Transposase IS116/IS110/IS902 C-terminal" evidence="2">
    <location>
        <begin position="40"/>
        <end position="86"/>
    </location>
</feature>
<dbReference type="PANTHER" id="PTHR33055">
    <property type="entry name" value="TRANSPOSASE FOR INSERTION SEQUENCE ELEMENT IS1111A"/>
    <property type="match status" value="1"/>
</dbReference>
<gene>
    <name evidence="3" type="ORF">NVS47_12920</name>
</gene>
<keyword evidence="1" id="KW-1133">Transmembrane helix</keyword>
<dbReference type="RefSeq" id="WP_257913851.1">
    <property type="nucleotide sequence ID" value="NZ_JANPWE010000007.1"/>
</dbReference>
<dbReference type="Pfam" id="PF02371">
    <property type="entry name" value="Transposase_20"/>
    <property type="match status" value="1"/>
</dbReference>
<proteinExistence type="predicted"/>
<keyword evidence="1" id="KW-0812">Transmembrane</keyword>
<dbReference type="Proteomes" id="UP001524944">
    <property type="component" value="Unassembled WGS sequence"/>
</dbReference>
<evidence type="ECO:0000256" key="1">
    <source>
        <dbReference type="SAM" id="Phobius"/>
    </source>
</evidence>
<dbReference type="InterPro" id="IPR047650">
    <property type="entry name" value="Transpos_IS110"/>
</dbReference>
<evidence type="ECO:0000313" key="4">
    <source>
        <dbReference type="Proteomes" id="UP001524944"/>
    </source>
</evidence>
<evidence type="ECO:0000313" key="3">
    <source>
        <dbReference type="EMBL" id="MCR6546401.1"/>
    </source>
</evidence>
<accession>A0ABT1Y9S2</accession>
<dbReference type="PANTHER" id="PTHR33055:SF13">
    <property type="entry name" value="TRANSPOSASE"/>
    <property type="match status" value="1"/>
</dbReference>
<keyword evidence="4" id="KW-1185">Reference proteome</keyword>
<organism evidence="3 4">
    <name type="scientific">Dehalobacterium formicoaceticum</name>
    <dbReference type="NCBI Taxonomy" id="51515"/>
    <lineage>
        <taxon>Bacteria</taxon>
        <taxon>Bacillati</taxon>
        <taxon>Bacillota</taxon>
        <taxon>Clostridia</taxon>
        <taxon>Eubacteriales</taxon>
        <taxon>Peptococcaceae</taxon>
        <taxon>Dehalobacterium</taxon>
    </lineage>
</organism>
<dbReference type="EMBL" id="JANPWE010000007">
    <property type="protein sequence ID" value="MCR6546401.1"/>
    <property type="molecule type" value="Genomic_DNA"/>
</dbReference>
<sequence length="131" mass="14477">MADPVNLSLSVMLTVIQTMEKEVTKIDKEIGKIMKSVPETLSSVKGIGPVFAAGIIAEIGDINRFDNHNALAKYTGLVWSQYQSENLKAMKLSDYVPATSICVTIWYKLPTLFVAMIVITPPFMLKSILKL</sequence>
<keyword evidence="1" id="KW-0472">Membrane</keyword>
<evidence type="ECO:0000259" key="2">
    <source>
        <dbReference type="Pfam" id="PF02371"/>
    </source>
</evidence>